<dbReference type="InterPro" id="IPR029000">
    <property type="entry name" value="Cyclophilin-like_dom_sf"/>
</dbReference>
<keyword evidence="8" id="KW-1185">Reference proteome</keyword>
<evidence type="ECO:0000256" key="1">
    <source>
        <dbReference type="ARBA" id="ARBA00002388"/>
    </source>
</evidence>
<evidence type="ECO:0000256" key="3">
    <source>
        <dbReference type="ARBA" id="ARBA00023110"/>
    </source>
</evidence>
<dbReference type="eggNOG" id="COG0652">
    <property type="taxonomic scope" value="Bacteria"/>
</dbReference>
<keyword evidence="3 5" id="KW-0697">Rotamase</keyword>
<evidence type="ECO:0000256" key="2">
    <source>
        <dbReference type="ARBA" id="ARBA00007365"/>
    </source>
</evidence>
<dbReference type="Pfam" id="PF00160">
    <property type="entry name" value="Pro_isomerase"/>
    <property type="match status" value="1"/>
</dbReference>
<organism evidence="7 8">
    <name type="scientific">Syntrophus aciditrophicus (strain SB)</name>
    <dbReference type="NCBI Taxonomy" id="56780"/>
    <lineage>
        <taxon>Bacteria</taxon>
        <taxon>Pseudomonadati</taxon>
        <taxon>Thermodesulfobacteriota</taxon>
        <taxon>Syntrophia</taxon>
        <taxon>Syntrophales</taxon>
        <taxon>Syntrophaceae</taxon>
        <taxon>Syntrophus</taxon>
    </lineage>
</organism>
<dbReference type="Proteomes" id="UP000001933">
    <property type="component" value="Chromosome"/>
</dbReference>
<dbReference type="EC" id="5.2.1.8" evidence="5"/>
<dbReference type="PROSITE" id="PS50072">
    <property type="entry name" value="CSA_PPIASE_2"/>
    <property type="match status" value="1"/>
</dbReference>
<dbReference type="FunCoup" id="Q2LQI3">
    <property type="interactions" value="391"/>
</dbReference>
<dbReference type="InterPro" id="IPR044665">
    <property type="entry name" value="E_coli_cyclophilin_A-like"/>
</dbReference>
<dbReference type="InterPro" id="IPR024936">
    <property type="entry name" value="Cyclophilin-type_PPIase"/>
</dbReference>
<evidence type="ECO:0000313" key="7">
    <source>
        <dbReference type="EMBL" id="ABC75893.1"/>
    </source>
</evidence>
<comment type="function">
    <text evidence="1 5">PPIases accelerate the folding of proteins. It catalyzes the cis-trans isomerization of proline imidic peptide bonds in oligopeptides.</text>
</comment>
<dbReference type="PRINTS" id="PR00153">
    <property type="entry name" value="CSAPPISMRASE"/>
</dbReference>
<feature type="domain" description="PPIase cyclophilin-type" evidence="6">
    <location>
        <begin position="16"/>
        <end position="170"/>
    </location>
</feature>
<dbReference type="SUPFAM" id="SSF50891">
    <property type="entry name" value="Cyclophilin-like"/>
    <property type="match status" value="1"/>
</dbReference>
<evidence type="ECO:0000313" key="8">
    <source>
        <dbReference type="Proteomes" id="UP000001933"/>
    </source>
</evidence>
<protein>
    <recommendedName>
        <fullName evidence="5">Peptidyl-prolyl cis-trans isomerase</fullName>
        <shortName evidence="5">PPIase</shortName>
        <ecNumber evidence="5">5.2.1.8</ecNumber>
    </recommendedName>
</protein>
<dbReference type="AlphaFoldDB" id="Q2LQI3"/>
<name>Q2LQI3_SYNAS</name>
<dbReference type="HOGENOM" id="CLU_012062_16_9_7"/>
<comment type="similarity">
    <text evidence="2 5">Belongs to the cyclophilin-type PPIase family.</text>
</comment>
<dbReference type="PROSITE" id="PS00170">
    <property type="entry name" value="CSA_PPIASE_1"/>
    <property type="match status" value="1"/>
</dbReference>
<evidence type="ECO:0000259" key="6">
    <source>
        <dbReference type="PROSITE" id="PS50072"/>
    </source>
</evidence>
<dbReference type="InParanoid" id="Q2LQI3"/>
<proteinExistence type="inferred from homology"/>
<dbReference type="InterPro" id="IPR020892">
    <property type="entry name" value="Cyclophilin-type_PPIase_CS"/>
</dbReference>
<dbReference type="InterPro" id="IPR002130">
    <property type="entry name" value="Cyclophilin-type_PPIase_dom"/>
</dbReference>
<dbReference type="KEGG" id="sat:SYN_02039"/>
<dbReference type="GO" id="GO:0006457">
    <property type="term" value="P:protein folding"/>
    <property type="evidence" value="ECO:0007669"/>
    <property type="project" value="InterPro"/>
</dbReference>
<dbReference type="GO" id="GO:0003755">
    <property type="term" value="F:peptidyl-prolyl cis-trans isomerase activity"/>
    <property type="evidence" value="ECO:0007669"/>
    <property type="project" value="UniProtKB-UniRule"/>
</dbReference>
<accession>Q2LQI3</accession>
<dbReference type="OrthoDB" id="9807797at2"/>
<dbReference type="EMBL" id="CP000252">
    <property type="protein sequence ID" value="ABC75893.1"/>
    <property type="molecule type" value="Genomic_DNA"/>
</dbReference>
<dbReference type="PANTHER" id="PTHR43246">
    <property type="entry name" value="PEPTIDYL-PROLYL CIS-TRANS ISOMERASE CYP38, CHLOROPLASTIC"/>
    <property type="match status" value="1"/>
</dbReference>
<dbReference type="RefSeq" id="WP_011415928.1">
    <property type="nucleotide sequence ID" value="NC_007759.1"/>
</dbReference>
<comment type="catalytic activity">
    <reaction evidence="5">
        <text>[protein]-peptidylproline (omega=180) = [protein]-peptidylproline (omega=0)</text>
        <dbReference type="Rhea" id="RHEA:16237"/>
        <dbReference type="Rhea" id="RHEA-COMP:10747"/>
        <dbReference type="Rhea" id="RHEA-COMP:10748"/>
        <dbReference type="ChEBI" id="CHEBI:83833"/>
        <dbReference type="ChEBI" id="CHEBI:83834"/>
        <dbReference type="EC" id="5.2.1.8"/>
    </reaction>
</comment>
<gene>
    <name evidence="7" type="ORF">SYN_02039</name>
</gene>
<keyword evidence="4 5" id="KW-0413">Isomerase</keyword>
<evidence type="ECO:0000256" key="4">
    <source>
        <dbReference type="ARBA" id="ARBA00023235"/>
    </source>
</evidence>
<evidence type="ECO:0000256" key="5">
    <source>
        <dbReference type="RuleBase" id="RU363019"/>
    </source>
</evidence>
<dbReference type="Gene3D" id="2.40.100.10">
    <property type="entry name" value="Cyclophilin-like"/>
    <property type="match status" value="1"/>
</dbReference>
<dbReference type="PIRSF" id="PIRSF001467">
    <property type="entry name" value="Peptidylpro_ismrse"/>
    <property type="match status" value="1"/>
</dbReference>
<sequence>MENQDKSQNPTVIIKTSMGTFEAILYKDKAPITVDNFLQYVKDHFFDGTLFHRIIPGFMAQGGGFDKDCRQKPTRAPIKNEAENGLKNERGTLAMARTMVVDSATSQFFINFTDNDFLNYAGKNNFGYAVFGKVTEGMDIVDVMAKVRTGSRGPFQDWPIDDVVIESVTVK</sequence>
<reference evidence="7 8" key="1">
    <citation type="journal article" date="2007" name="Proc. Natl. Acad. Sci. U.S.A.">
        <title>The genome of Syntrophus aciditrophicus: life at the thermodynamic limit of microbial growth.</title>
        <authorList>
            <person name="McInerney M.J."/>
            <person name="Rohlin L."/>
            <person name="Mouttaki H."/>
            <person name="Kim U."/>
            <person name="Krupp R.S."/>
            <person name="Rios-Hernandez L."/>
            <person name="Sieber J."/>
            <person name="Struchtemeyer C.G."/>
            <person name="Bhattacharyya A."/>
            <person name="Campbell J.W."/>
            <person name="Gunsalus R.P."/>
        </authorList>
    </citation>
    <scope>NUCLEOTIDE SEQUENCE [LARGE SCALE GENOMIC DNA]</scope>
    <source>
        <strain evidence="7 8">SB</strain>
    </source>
</reference>
<dbReference type="STRING" id="56780.SYN_02039"/>